<keyword evidence="2" id="KW-0805">Transcription regulation</keyword>
<name>A0A6S6XSC6_9PROT</name>
<dbReference type="PANTHER" id="PTHR30055:SF234">
    <property type="entry name" value="HTH-TYPE TRANSCRIPTIONAL REGULATOR BETI"/>
    <property type="match status" value="1"/>
</dbReference>
<evidence type="ECO:0000256" key="2">
    <source>
        <dbReference type="ARBA" id="ARBA00023015"/>
    </source>
</evidence>
<dbReference type="PANTHER" id="PTHR30055">
    <property type="entry name" value="HTH-TYPE TRANSCRIPTIONAL REGULATOR RUTR"/>
    <property type="match status" value="1"/>
</dbReference>
<dbReference type="Gene3D" id="1.10.357.10">
    <property type="entry name" value="Tetracycline Repressor, domain 2"/>
    <property type="match status" value="1"/>
</dbReference>
<dbReference type="RefSeq" id="WP_145770551.1">
    <property type="nucleotide sequence ID" value="NZ_LR778301.1"/>
</dbReference>
<dbReference type="PROSITE" id="PS50977">
    <property type="entry name" value="HTH_TETR_2"/>
    <property type="match status" value="1"/>
</dbReference>
<evidence type="ECO:0000256" key="3">
    <source>
        <dbReference type="ARBA" id="ARBA00023125"/>
    </source>
</evidence>
<keyword evidence="4" id="KW-0804">Transcription</keyword>
<dbReference type="Gene3D" id="1.10.10.60">
    <property type="entry name" value="Homeodomain-like"/>
    <property type="match status" value="1"/>
</dbReference>
<dbReference type="InterPro" id="IPR001647">
    <property type="entry name" value="HTH_TetR"/>
</dbReference>
<dbReference type="Pfam" id="PF00440">
    <property type="entry name" value="TetR_N"/>
    <property type="match status" value="1"/>
</dbReference>
<dbReference type="EMBL" id="LR778301">
    <property type="protein sequence ID" value="CAB1367625.1"/>
    <property type="molecule type" value="Genomic_DNA"/>
</dbReference>
<gene>
    <name evidence="5" type="ORF">DENOEST_0460</name>
</gene>
<keyword evidence="3" id="KW-0238">DNA-binding</keyword>
<evidence type="ECO:0000256" key="1">
    <source>
        <dbReference type="ARBA" id="ARBA00022491"/>
    </source>
</evidence>
<reference evidence="5 6" key="1">
    <citation type="submission" date="2020-03" db="EMBL/GenBank/DDBJ databases">
        <authorList>
            <consortium name="Genoscope - CEA"/>
            <person name="William W."/>
        </authorList>
    </citation>
    <scope>NUCLEOTIDE SEQUENCE [LARGE SCALE GENOMIC DNA]</scope>
    <source>
        <strain evidence="6">DSM 16959</strain>
    </source>
</reference>
<dbReference type="InterPro" id="IPR009057">
    <property type="entry name" value="Homeodomain-like_sf"/>
</dbReference>
<evidence type="ECO:0000313" key="5">
    <source>
        <dbReference type="EMBL" id="CAB1367625.1"/>
    </source>
</evidence>
<dbReference type="GO" id="GO:0000976">
    <property type="term" value="F:transcription cis-regulatory region binding"/>
    <property type="evidence" value="ECO:0007669"/>
    <property type="project" value="TreeGrafter"/>
</dbReference>
<dbReference type="SUPFAM" id="SSF46689">
    <property type="entry name" value="Homeodomain-like"/>
    <property type="match status" value="1"/>
</dbReference>
<evidence type="ECO:0000313" key="6">
    <source>
        <dbReference type="Proteomes" id="UP000515733"/>
    </source>
</evidence>
<keyword evidence="1" id="KW-0678">Repressor</keyword>
<dbReference type="PRINTS" id="PR00455">
    <property type="entry name" value="HTHTETR"/>
</dbReference>
<dbReference type="GO" id="GO:0003700">
    <property type="term" value="F:DNA-binding transcription factor activity"/>
    <property type="evidence" value="ECO:0007669"/>
    <property type="project" value="TreeGrafter"/>
</dbReference>
<dbReference type="AlphaFoldDB" id="A0A6S6XSC6"/>
<dbReference type="InterPro" id="IPR036271">
    <property type="entry name" value="Tet_transcr_reg_TetR-rel_C_sf"/>
</dbReference>
<dbReference type="Pfam" id="PF16925">
    <property type="entry name" value="TetR_C_13"/>
    <property type="match status" value="1"/>
</dbReference>
<accession>A0A6S6XSC6</accession>
<dbReference type="InterPro" id="IPR011075">
    <property type="entry name" value="TetR_C"/>
</dbReference>
<dbReference type="SUPFAM" id="SSF48498">
    <property type="entry name" value="Tetracyclin repressor-like, C-terminal domain"/>
    <property type="match status" value="1"/>
</dbReference>
<dbReference type="PROSITE" id="PS01081">
    <property type="entry name" value="HTH_TETR_1"/>
    <property type="match status" value="1"/>
</dbReference>
<sequence>MRPQRKLSRQDESARKRELMLDVASACFGELGYKATTTREIARRAGVSDGLLFAHFASKEALFEAAVEQVLAHWWDMTQNILDETPGVIDALEKLFRAGFEFAARSPLYLALRRHEGAPTPRLKTAITEANRRWLQQLADLLRQGQTKGEIRQDLDIASAADLLNELQITYTTRRMGQGMPLPKAMIDTLMQFIQVGLKSATP</sequence>
<organism evidence="5 6">
    <name type="scientific">Denitratisoma oestradiolicum</name>
    <dbReference type="NCBI Taxonomy" id="311182"/>
    <lineage>
        <taxon>Bacteria</taxon>
        <taxon>Pseudomonadati</taxon>
        <taxon>Pseudomonadota</taxon>
        <taxon>Betaproteobacteria</taxon>
        <taxon>Nitrosomonadales</taxon>
        <taxon>Sterolibacteriaceae</taxon>
        <taxon>Denitratisoma</taxon>
    </lineage>
</organism>
<evidence type="ECO:0000256" key="4">
    <source>
        <dbReference type="ARBA" id="ARBA00023163"/>
    </source>
</evidence>
<protein>
    <submittedName>
        <fullName evidence="5">Putative TetR/AcrR family transcriptional regulator</fullName>
    </submittedName>
</protein>
<dbReference type="InterPro" id="IPR050109">
    <property type="entry name" value="HTH-type_TetR-like_transc_reg"/>
</dbReference>
<dbReference type="Proteomes" id="UP000515733">
    <property type="component" value="Chromosome"/>
</dbReference>
<dbReference type="KEGG" id="doe:DENOEST_0460"/>
<dbReference type="InterPro" id="IPR023772">
    <property type="entry name" value="DNA-bd_HTH_TetR-type_CS"/>
</dbReference>
<proteinExistence type="predicted"/>
<dbReference type="OrthoDB" id="5293507at2"/>
<keyword evidence="6" id="KW-1185">Reference proteome</keyword>